<feature type="transmembrane region" description="Helical" evidence="1">
    <location>
        <begin position="59"/>
        <end position="84"/>
    </location>
</feature>
<keyword evidence="1" id="KW-0812">Transmembrane</keyword>
<accession>A0A6H0S2H5</accession>
<protein>
    <submittedName>
        <fullName evidence="2">DUF4383 domain-containing protein</fullName>
    </submittedName>
</protein>
<keyword evidence="3" id="KW-1185">Reference proteome</keyword>
<dbReference type="Proteomes" id="UP000501849">
    <property type="component" value="Chromosome"/>
</dbReference>
<keyword evidence="1" id="KW-0472">Membrane</keyword>
<sequence length="155" mass="16031">MTKRDRDRLAAAGGTAPVVQIAAMVIGAVFLVFGVAGFIPGITSHFDELSWAGQHSGALLLGVFAVSILHNVVHLAFGLAGLILARTAASAKAYLLWGGAVYAALWLYGVAIDHHGPLNVVPVNAADNWLHLGLAVAMIASGVTLGRMAIQPDQS</sequence>
<feature type="transmembrane region" description="Helical" evidence="1">
    <location>
        <begin position="129"/>
        <end position="150"/>
    </location>
</feature>
<evidence type="ECO:0000256" key="1">
    <source>
        <dbReference type="SAM" id="Phobius"/>
    </source>
</evidence>
<dbReference type="EMBL" id="CP038799">
    <property type="protein sequence ID" value="QIV80891.1"/>
    <property type="molecule type" value="Genomic_DNA"/>
</dbReference>
<dbReference type="RefSeq" id="WP_168141552.1">
    <property type="nucleotide sequence ID" value="NZ_CBCSDT010000023.1"/>
</dbReference>
<proteinExistence type="predicted"/>
<dbReference type="AlphaFoldDB" id="A0A6H0S2H5"/>
<organism evidence="2 3">
    <name type="scientific">Mycolicibacterium frederiksbergense</name>
    <dbReference type="NCBI Taxonomy" id="117567"/>
    <lineage>
        <taxon>Bacteria</taxon>
        <taxon>Bacillati</taxon>
        <taxon>Actinomycetota</taxon>
        <taxon>Actinomycetes</taxon>
        <taxon>Mycobacteriales</taxon>
        <taxon>Mycobacteriaceae</taxon>
        <taxon>Mycolicibacterium</taxon>
    </lineage>
</organism>
<dbReference type="Pfam" id="PF14325">
    <property type="entry name" value="DUF4383"/>
    <property type="match status" value="1"/>
</dbReference>
<name>A0A6H0S2H5_9MYCO</name>
<evidence type="ECO:0000313" key="3">
    <source>
        <dbReference type="Proteomes" id="UP000501849"/>
    </source>
</evidence>
<reference evidence="2 3" key="1">
    <citation type="submission" date="2019-04" db="EMBL/GenBank/DDBJ databases">
        <title>Draft, Whole-Genome Sequence of the Anthracene-degrading Mycobacterium frederiksbergense LB501T, Isolated from a Polycyclic Aromatic Hydrocarbon (PAH)-Contaminated Soil.</title>
        <authorList>
            <person name="Augelletti F."/>
        </authorList>
    </citation>
    <scope>NUCLEOTIDE SEQUENCE [LARGE SCALE GENOMIC DNA]</scope>
    <source>
        <strain evidence="2 3">LB 501T</strain>
    </source>
</reference>
<gene>
    <name evidence="2" type="ORF">EXE63_08360</name>
</gene>
<keyword evidence="1" id="KW-1133">Transmembrane helix</keyword>
<dbReference type="KEGG" id="mfre:EXE63_08360"/>
<feature type="transmembrane region" description="Helical" evidence="1">
    <location>
        <begin position="21"/>
        <end position="39"/>
    </location>
</feature>
<feature type="transmembrane region" description="Helical" evidence="1">
    <location>
        <begin position="91"/>
        <end position="109"/>
    </location>
</feature>
<evidence type="ECO:0000313" key="2">
    <source>
        <dbReference type="EMBL" id="QIV80891.1"/>
    </source>
</evidence>